<accession>A0ABQ5J6T6</accession>
<keyword evidence="3" id="KW-1185">Reference proteome</keyword>
<dbReference type="InterPro" id="IPR054722">
    <property type="entry name" value="PolX-like_BBD"/>
</dbReference>
<dbReference type="Pfam" id="PF22936">
    <property type="entry name" value="Pol_BBD"/>
    <property type="match status" value="1"/>
</dbReference>
<name>A0ABQ5J6T6_9ASTR</name>
<dbReference type="Pfam" id="PF14223">
    <property type="entry name" value="Retrotran_gag_2"/>
    <property type="match status" value="1"/>
</dbReference>
<evidence type="ECO:0000313" key="3">
    <source>
        <dbReference type="Proteomes" id="UP001151760"/>
    </source>
</evidence>
<gene>
    <name evidence="2" type="ORF">Tco_1124677</name>
</gene>
<dbReference type="Proteomes" id="UP001151760">
    <property type="component" value="Unassembled WGS sequence"/>
</dbReference>
<proteinExistence type="predicted"/>
<reference evidence="2" key="1">
    <citation type="journal article" date="2022" name="Int. J. Mol. Sci.">
        <title>Draft Genome of Tanacetum Coccineum: Genomic Comparison of Closely Related Tanacetum-Family Plants.</title>
        <authorList>
            <person name="Yamashiro T."/>
            <person name="Shiraishi A."/>
            <person name="Nakayama K."/>
            <person name="Satake H."/>
        </authorList>
    </citation>
    <scope>NUCLEOTIDE SEQUENCE</scope>
</reference>
<feature type="domain" description="Retrovirus-related Pol polyprotein from transposon TNT 1-94-like beta-barrel" evidence="1">
    <location>
        <begin position="618"/>
        <end position="678"/>
    </location>
</feature>
<evidence type="ECO:0000313" key="2">
    <source>
        <dbReference type="EMBL" id="GJU08247.1"/>
    </source>
</evidence>
<dbReference type="EMBL" id="BQNB010021614">
    <property type="protein sequence ID" value="GJU08247.1"/>
    <property type="molecule type" value="Genomic_DNA"/>
</dbReference>
<organism evidence="2 3">
    <name type="scientific">Tanacetum coccineum</name>
    <dbReference type="NCBI Taxonomy" id="301880"/>
    <lineage>
        <taxon>Eukaryota</taxon>
        <taxon>Viridiplantae</taxon>
        <taxon>Streptophyta</taxon>
        <taxon>Embryophyta</taxon>
        <taxon>Tracheophyta</taxon>
        <taxon>Spermatophyta</taxon>
        <taxon>Magnoliopsida</taxon>
        <taxon>eudicotyledons</taxon>
        <taxon>Gunneridae</taxon>
        <taxon>Pentapetalae</taxon>
        <taxon>asterids</taxon>
        <taxon>campanulids</taxon>
        <taxon>Asterales</taxon>
        <taxon>Asteraceae</taxon>
        <taxon>Asteroideae</taxon>
        <taxon>Anthemideae</taxon>
        <taxon>Anthemidinae</taxon>
        <taxon>Tanacetum</taxon>
    </lineage>
</organism>
<evidence type="ECO:0000259" key="1">
    <source>
        <dbReference type="Pfam" id="PF22936"/>
    </source>
</evidence>
<reference evidence="2" key="2">
    <citation type="submission" date="2022-01" db="EMBL/GenBank/DDBJ databases">
        <authorList>
            <person name="Yamashiro T."/>
            <person name="Shiraishi A."/>
            <person name="Satake H."/>
            <person name="Nakayama K."/>
        </authorList>
    </citation>
    <scope>NUCLEOTIDE SEQUENCE</scope>
</reference>
<sequence>MLIGFRICFYVKIFGYVSAKELFLACNQYAVMWWDSYIPSRKSKYGIGWICQIINVSSERKRLVNDLLYCLDVVLDSIANIVDSKRPNGLKATNEFELMVGLLWVEVEGVPFMLWTINTFTRIAESGKLIDVDDQMRLVYSKDFVANELMVGGFGSRNSQYEYESGDDTPWMRRSATKYEQLDRFLVSESVISGSPNIKAVTLERFLSDHRPILLKENGYDYGPTPFRFLPSFVEMIRIWNKSNSGTRKNDQLRLKKQLEEIDLDIDRGLGNEELGDVCEAGEQVGFGDKWRKWIQCSVLHSSKGYIIINGSPTDEFQFGRGLKQGFIQFSESLRSKFFNGHESSGKKASWVQWKKALAPKDNGGLVLLIHGLGFDTILVVYNVAFVKEHDRFAITSKGDLKALFDSICSQQSEHLRLKVRMKTLLEQQGLAARGVTCSHDYHQGDDCNGDLEKLETLYMTKSLANRLYLKKNLYTFQMHPGKSQSEHIDEFHKLVGDLAAIDTAISDEDRALLLLTSLPSSYDYFVETLLYGRDTLKLEDVLAILNFRELQKMTEAKGDGGEGLYSEEHLKRDCPRYNHKKSQGFVMNEDQVPASGAEGYDSVDVMMAMSVEELLDWIMDSGGSYHITYMRDYLVDFEEYDGDNILLGDGRECRVCGTSKVQVHMRDGSSFVLDNVRSPSSAIGFKTPIDKLGFFGWLASKRQGMLESVKVKCIFLGYRKGVVGNKALEVLQGVEFEGKPQEDHIFEVEPHGNVDHVAGSQEAGLKDDMEARSDVYVLNNGCRKCSEDNDIYYWEYTPGLLVKAKGNVLGMEIVRDQSGNTLRVSQSRFYNGKLVHTLLEGHSILSLEGSLSGDRDVKKNGKWSCIYAVGSQEYQMVCTRLNIASADVAMRLHMMALSTTEEAYMALTETAKEAIWLKRLAIESGFELKIVAGIATRALSKAVPGSRLQLQ</sequence>
<comment type="caution">
    <text evidence="2">The sequence shown here is derived from an EMBL/GenBank/DDBJ whole genome shotgun (WGS) entry which is preliminary data.</text>
</comment>
<protein>
    <recommendedName>
        <fullName evidence="1">Retrovirus-related Pol polyprotein from transposon TNT 1-94-like beta-barrel domain-containing protein</fullName>
    </recommendedName>
</protein>